<evidence type="ECO:0000256" key="4">
    <source>
        <dbReference type="ARBA" id="ARBA00022759"/>
    </source>
</evidence>
<evidence type="ECO:0000256" key="2">
    <source>
        <dbReference type="ARBA" id="ARBA00022722"/>
    </source>
</evidence>
<comment type="function">
    <text evidence="7">Single strand-specific metallo-endoribonuclease involved in late-stage 70S ribosome quality control and in maturation of the 3' terminus of the 16S rRNA.</text>
</comment>
<evidence type="ECO:0000256" key="1">
    <source>
        <dbReference type="ARBA" id="ARBA00010875"/>
    </source>
</evidence>
<organism evidence="9 10">
    <name type="scientific">Pseudooceanicola albus</name>
    <dbReference type="NCBI Taxonomy" id="2692189"/>
    <lineage>
        <taxon>Bacteria</taxon>
        <taxon>Pseudomonadati</taxon>
        <taxon>Pseudomonadota</taxon>
        <taxon>Alphaproteobacteria</taxon>
        <taxon>Rhodobacterales</taxon>
        <taxon>Paracoccaceae</taxon>
        <taxon>Pseudooceanicola</taxon>
    </lineage>
</organism>
<evidence type="ECO:0000256" key="5">
    <source>
        <dbReference type="ARBA" id="ARBA00022801"/>
    </source>
</evidence>
<dbReference type="RefSeq" id="WP_160894446.1">
    <property type="nucleotide sequence ID" value="NZ_WUMU01000012.1"/>
</dbReference>
<comment type="cofactor">
    <cofactor evidence="7">
        <name>Zn(2+)</name>
        <dbReference type="ChEBI" id="CHEBI:29105"/>
    </cofactor>
    <text evidence="7">Binds 1 zinc ion.</text>
</comment>
<dbReference type="GO" id="GO:0008270">
    <property type="term" value="F:zinc ion binding"/>
    <property type="evidence" value="ECO:0007669"/>
    <property type="project" value="UniProtKB-UniRule"/>
</dbReference>
<feature type="binding site" evidence="7">
    <location>
        <position position="139"/>
    </location>
    <ligand>
        <name>Zn(2+)</name>
        <dbReference type="ChEBI" id="CHEBI:29105"/>
        <note>catalytic</note>
    </ligand>
</feature>
<dbReference type="HAMAP" id="MF_00009">
    <property type="entry name" value="Endoribonucl_YbeY"/>
    <property type="match status" value="1"/>
</dbReference>
<dbReference type="InterPro" id="IPR023091">
    <property type="entry name" value="MetalPrtase_cat_dom_sf_prd"/>
</dbReference>
<dbReference type="GO" id="GO:0006364">
    <property type="term" value="P:rRNA processing"/>
    <property type="evidence" value="ECO:0007669"/>
    <property type="project" value="UniProtKB-UniRule"/>
</dbReference>
<protein>
    <recommendedName>
        <fullName evidence="7">Endoribonuclease YbeY</fullName>
        <ecNumber evidence="7">3.1.-.-</ecNumber>
    </recommendedName>
</protein>
<dbReference type="Gene3D" id="3.40.390.30">
    <property type="entry name" value="Metalloproteases ('zincins'), catalytic domain"/>
    <property type="match status" value="1"/>
</dbReference>
<comment type="similarity">
    <text evidence="1 7">Belongs to the endoribonuclease YbeY family.</text>
</comment>
<name>A0A6L7G2Q8_9RHOB</name>
<keyword evidence="7" id="KW-0690">Ribosome biogenesis</keyword>
<reference evidence="9 10" key="1">
    <citation type="submission" date="2019-12" db="EMBL/GenBank/DDBJ databases">
        <authorList>
            <person name="Li M."/>
        </authorList>
    </citation>
    <scope>NUCLEOTIDE SEQUENCE [LARGE SCALE GENOMIC DNA]</scope>
    <source>
        <strain evidence="9 10">GBMRC 2024</strain>
    </source>
</reference>
<comment type="subcellular location">
    <subcellularLocation>
        <location evidence="7">Cytoplasm</location>
    </subcellularLocation>
</comment>
<dbReference type="AlphaFoldDB" id="A0A6L7G2Q8"/>
<keyword evidence="7" id="KW-0963">Cytoplasm</keyword>
<dbReference type="GO" id="GO:0004521">
    <property type="term" value="F:RNA endonuclease activity"/>
    <property type="evidence" value="ECO:0007669"/>
    <property type="project" value="UniProtKB-UniRule"/>
</dbReference>
<dbReference type="PROSITE" id="PS01306">
    <property type="entry name" value="UPF0054"/>
    <property type="match status" value="1"/>
</dbReference>
<keyword evidence="3 7" id="KW-0479">Metal-binding</keyword>
<accession>A0A6L7G2Q8</accession>
<sequence>MTTLTDTVIEDDRWQAADLASLSERAARATLAHLGLDPEDFEICVMGCDDPRIAELNAEFRDKPRPTNVLSWPAEDLAPEEEGTLPEPPDDGPMGGELGDIAISYDTCLREAEESALPFADHVTHLVVHGILHLLGYDHIRDGDAALMEGTEIEILGNLGIPDPYNRETGTDAG</sequence>
<evidence type="ECO:0000256" key="7">
    <source>
        <dbReference type="HAMAP-Rule" id="MF_00009"/>
    </source>
</evidence>
<dbReference type="PANTHER" id="PTHR46986:SF1">
    <property type="entry name" value="ENDORIBONUCLEASE YBEY, CHLOROPLASTIC"/>
    <property type="match status" value="1"/>
</dbReference>
<keyword evidence="2 7" id="KW-0540">Nuclease</keyword>
<feature type="region of interest" description="Disordered" evidence="8">
    <location>
        <begin position="67"/>
        <end position="96"/>
    </location>
</feature>
<keyword evidence="10" id="KW-1185">Reference proteome</keyword>
<keyword evidence="4 7" id="KW-0255">Endonuclease</keyword>
<feature type="binding site" evidence="7">
    <location>
        <position position="133"/>
    </location>
    <ligand>
        <name>Zn(2+)</name>
        <dbReference type="ChEBI" id="CHEBI:29105"/>
        <note>catalytic</note>
    </ligand>
</feature>
<dbReference type="Pfam" id="PF02130">
    <property type="entry name" value="YbeY"/>
    <property type="match status" value="1"/>
</dbReference>
<keyword evidence="6 7" id="KW-0862">Zinc</keyword>
<evidence type="ECO:0000313" key="9">
    <source>
        <dbReference type="EMBL" id="MXN18311.1"/>
    </source>
</evidence>
<evidence type="ECO:0000256" key="3">
    <source>
        <dbReference type="ARBA" id="ARBA00022723"/>
    </source>
</evidence>
<evidence type="ECO:0000256" key="6">
    <source>
        <dbReference type="ARBA" id="ARBA00022833"/>
    </source>
</evidence>
<evidence type="ECO:0000256" key="8">
    <source>
        <dbReference type="SAM" id="MobiDB-lite"/>
    </source>
</evidence>
<dbReference type="NCBIfam" id="TIGR00043">
    <property type="entry name" value="rRNA maturation RNase YbeY"/>
    <property type="match status" value="1"/>
</dbReference>
<evidence type="ECO:0000313" key="10">
    <source>
        <dbReference type="Proteomes" id="UP000477911"/>
    </source>
</evidence>
<dbReference type="InterPro" id="IPR020549">
    <property type="entry name" value="YbeY_CS"/>
</dbReference>
<dbReference type="EC" id="3.1.-.-" evidence="7"/>
<dbReference type="Proteomes" id="UP000477911">
    <property type="component" value="Unassembled WGS sequence"/>
</dbReference>
<comment type="caution">
    <text evidence="9">The sequence shown here is derived from an EMBL/GenBank/DDBJ whole genome shotgun (WGS) entry which is preliminary data.</text>
</comment>
<dbReference type="InterPro" id="IPR002036">
    <property type="entry name" value="YbeY"/>
</dbReference>
<dbReference type="EMBL" id="WUMU01000012">
    <property type="protein sequence ID" value="MXN18311.1"/>
    <property type="molecule type" value="Genomic_DNA"/>
</dbReference>
<dbReference type="PANTHER" id="PTHR46986">
    <property type="entry name" value="ENDORIBONUCLEASE YBEY, CHLOROPLASTIC"/>
    <property type="match status" value="1"/>
</dbReference>
<dbReference type="GO" id="GO:0004222">
    <property type="term" value="F:metalloendopeptidase activity"/>
    <property type="evidence" value="ECO:0007669"/>
    <property type="project" value="InterPro"/>
</dbReference>
<feature type="compositionally biased region" description="Acidic residues" evidence="8">
    <location>
        <begin position="77"/>
        <end position="90"/>
    </location>
</feature>
<keyword evidence="7" id="KW-0698">rRNA processing</keyword>
<dbReference type="GO" id="GO:0005737">
    <property type="term" value="C:cytoplasm"/>
    <property type="evidence" value="ECO:0007669"/>
    <property type="project" value="UniProtKB-SubCell"/>
</dbReference>
<keyword evidence="5 7" id="KW-0378">Hydrolase</keyword>
<dbReference type="SUPFAM" id="SSF55486">
    <property type="entry name" value="Metalloproteases ('zincins'), catalytic domain"/>
    <property type="match status" value="1"/>
</dbReference>
<proteinExistence type="inferred from homology"/>
<feature type="binding site" evidence="7">
    <location>
        <position position="129"/>
    </location>
    <ligand>
        <name>Zn(2+)</name>
        <dbReference type="ChEBI" id="CHEBI:29105"/>
        <note>catalytic</note>
    </ligand>
</feature>
<gene>
    <name evidence="7 9" type="primary">ybeY</name>
    <name evidence="9" type="ORF">GR170_10725</name>
</gene>